<name>A0A6A4WXF0_AMPAM</name>
<accession>A0A6A4WXF0</accession>
<evidence type="ECO:0000313" key="1">
    <source>
        <dbReference type="EMBL" id="KAF0308564.1"/>
    </source>
</evidence>
<protein>
    <submittedName>
        <fullName evidence="1">Uncharacterized protein</fullName>
    </submittedName>
</protein>
<gene>
    <name evidence="1" type="ORF">FJT64_020252</name>
</gene>
<dbReference type="Proteomes" id="UP000440578">
    <property type="component" value="Unassembled WGS sequence"/>
</dbReference>
<reference evidence="1 2" key="1">
    <citation type="submission" date="2019-07" db="EMBL/GenBank/DDBJ databases">
        <title>Draft genome assembly of a fouling barnacle, Amphibalanus amphitrite (Darwin, 1854): The first reference genome for Thecostraca.</title>
        <authorList>
            <person name="Kim W."/>
        </authorList>
    </citation>
    <scope>NUCLEOTIDE SEQUENCE [LARGE SCALE GENOMIC DNA]</scope>
    <source>
        <strain evidence="1">SNU_AA5</strain>
        <tissue evidence="1">Soma without cirri and trophi</tissue>
    </source>
</reference>
<comment type="caution">
    <text evidence="1">The sequence shown here is derived from an EMBL/GenBank/DDBJ whole genome shotgun (WGS) entry which is preliminary data.</text>
</comment>
<dbReference type="AlphaFoldDB" id="A0A6A4WXF0"/>
<sequence length="101" mass="12027">MCVFLCWKSRVAFGWRLDCALGEWITMGGNRKDATSRKMNLQCTRDSREKLRARSYRRRCRHHQQSRARTPIGYRRRRVRRWTSLSLAVLKTLPRKTVSSG</sequence>
<dbReference type="EMBL" id="VIIS01000478">
    <property type="protein sequence ID" value="KAF0308564.1"/>
    <property type="molecule type" value="Genomic_DNA"/>
</dbReference>
<proteinExistence type="predicted"/>
<keyword evidence="2" id="KW-1185">Reference proteome</keyword>
<organism evidence="1 2">
    <name type="scientific">Amphibalanus amphitrite</name>
    <name type="common">Striped barnacle</name>
    <name type="synonym">Balanus amphitrite</name>
    <dbReference type="NCBI Taxonomy" id="1232801"/>
    <lineage>
        <taxon>Eukaryota</taxon>
        <taxon>Metazoa</taxon>
        <taxon>Ecdysozoa</taxon>
        <taxon>Arthropoda</taxon>
        <taxon>Crustacea</taxon>
        <taxon>Multicrustacea</taxon>
        <taxon>Cirripedia</taxon>
        <taxon>Thoracica</taxon>
        <taxon>Thoracicalcarea</taxon>
        <taxon>Balanomorpha</taxon>
        <taxon>Balanoidea</taxon>
        <taxon>Balanidae</taxon>
        <taxon>Amphibalaninae</taxon>
        <taxon>Amphibalanus</taxon>
    </lineage>
</organism>
<evidence type="ECO:0000313" key="2">
    <source>
        <dbReference type="Proteomes" id="UP000440578"/>
    </source>
</evidence>